<keyword evidence="6" id="KW-0274">FAD</keyword>
<proteinExistence type="inferred from homology"/>
<dbReference type="InterPro" id="IPR029058">
    <property type="entry name" value="AB_hydrolase_fold"/>
</dbReference>
<evidence type="ECO:0000256" key="7">
    <source>
        <dbReference type="ARBA" id="ARBA00022989"/>
    </source>
</evidence>
<evidence type="ECO:0000256" key="11">
    <source>
        <dbReference type="SAM" id="Phobius"/>
    </source>
</evidence>
<comment type="subcellular location">
    <subcellularLocation>
        <location evidence="2">Membrane</location>
    </subcellularLocation>
</comment>
<feature type="transmembrane region" description="Helical" evidence="11">
    <location>
        <begin position="734"/>
        <end position="759"/>
    </location>
</feature>
<keyword evidence="4" id="KW-0285">Flavoprotein</keyword>
<evidence type="ECO:0000256" key="3">
    <source>
        <dbReference type="ARBA" id="ARBA00007992"/>
    </source>
</evidence>
<dbReference type="PANTHER" id="PTHR47356:SF2">
    <property type="entry name" value="FAD-BINDING DOMAIN-CONTAINING PROTEIN-RELATED"/>
    <property type="match status" value="1"/>
</dbReference>
<feature type="transmembrane region" description="Helical" evidence="11">
    <location>
        <begin position="704"/>
        <end position="722"/>
    </location>
</feature>
<keyword evidence="10 11" id="KW-0472">Membrane</keyword>
<dbReference type="AlphaFoldDB" id="A0A8H5ADJ1"/>
<feature type="domain" description="FAD-binding" evidence="12">
    <location>
        <begin position="286"/>
        <end position="340"/>
    </location>
</feature>
<feature type="transmembrane region" description="Helical" evidence="11">
    <location>
        <begin position="664"/>
        <end position="684"/>
    </location>
</feature>
<protein>
    <recommendedName>
        <fullName evidence="12">FAD-binding domain-containing protein</fullName>
    </recommendedName>
</protein>
<dbReference type="Gene3D" id="3.40.50.1820">
    <property type="entry name" value="alpha/beta hydrolase"/>
    <property type="match status" value="1"/>
</dbReference>
<comment type="cofactor">
    <cofactor evidence="1">
        <name>FAD</name>
        <dbReference type="ChEBI" id="CHEBI:57692"/>
    </cofactor>
</comment>
<evidence type="ECO:0000256" key="4">
    <source>
        <dbReference type="ARBA" id="ARBA00022630"/>
    </source>
</evidence>
<evidence type="ECO:0000256" key="10">
    <source>
        <dbReference type="ARBA" id="ARBA00023136"/>
    </source>
</evidence>
<sequence length="927" mass="101065">MLEQFDIDYVLLEAYPQIAPQVGASIGILPNGFRILDQLGCFEPILDIAGDCRYTIGGMHGPDGLPLAATSPTSLSVHFEKRVGYPSIFIDRQMLLQVLYRNLKHKDRVLTKKRVSRVELVDGGVQAYTQDGSVYEGDIVVGADGIHSAVRDEMWRLGKEQSPGYFPEDENSRTYNYTLSSSSLTWSAGVPVSTRCIFGISKRPSELGSRSQQMVIGEGHAYLIIAAPGDRTYWFLFDGLSETKFGKDISKYTKADEEGLVKGHRDDHITRDVTFGELYDRKIMSTLVPLEEYVFDRWHYKRIITIGDSAHKIDPASGQGGNGAMESAALLVNALVRQLKLSPQGLSDSQIDSALSEVHALRYERAKRLVEQAHSLQMMISQRFPFARFIFKHLISLFGQDAFIDIVTPICCEATRIQGIPVPKRPHFVPFEDELPAKPIKGGLVRRVPWVLATGTLGLSLFAALKSKDLGAGTGVFYSTLQQCGAGGLLAKVVGQSSAAGLASLIPVLSAWLIEGSRRGNSLNPLSWTTIYSLIYSIIGPSSVLPFFCLSSVLFSTKSTINRPVDPKIAQSIVPGVLLGFVAPTVAALLPIRDSKLRHFVGTAWQAYPLLCAVLTRGLAAIRTKTNNSGQLETDTKVEDKPINYAPPSELQLYKNEDVAPLKFSHGFALALALAVPVITRAISSPDRTLSAISQVAPFGPNTGIISAASGLAYSLYAVWELRSLGFVRTKQAVLGGLASLGALGLAGPGAMIAGIDYWREHFNLLASNQHLDAFNTAIALLLVPGKRIELPFTDGKLRIPAIFYGSGKKEARPTIILGNGYDGGQEEMLHAMGKAILERGMNVITYEEPGQPTVRRKQNLGFIHEWEKVVTPVVDYLLTRPEVDPKSIGLLGYSFGGMLAPRAAAFEHRLAPVFAVDGVYEFASVM</sequence>
<dbReference type="InterPro" id="IPR002938">
    <property type="entry name" value="FAD-bd"/>
</dbReference>
<keyword evidence="5 11" id="KW-0812">Transmembrane</keyword>
<keyword evidence="8" id="KW-0560">Oxidoreductase</keyword>
<evidence type="ECO:0000256" key="2">
    <source>
        <dbReference type="ARBA" id="ARBA00004370"/>
    </source>
</evidence>
<evidence type="ECO:0000259" key="12">
    <source>
        <dbReference type="Pfam" id="PF01494"/>
    </source>
</evidence>
<evidence type="ECO:0000256" key="8">
    <source>
        <dbReference type="ARBA" id="ARBA00023002"/>
    </source>
</evidence>
<comment type="caution">
    <text evidence="13">The sequence shown here is derived from an EMBL/GenBank/DDBJ whole genome shotgun (WGS) entry which is preliminary data.</text>
</comment>
<gene>
    <name evidence="13" type="ORF">FOXYS1_6105</name>
</gene>
<dbReference type="Gene3D" id="3.50.50.60">
    <property type="entry name" value="FAD/NAD(P)-binding domain"/>
    <property type="match status" value="1"/>
</dbReference>
<dbReference type="PANTHER" id="PTHR47356">
    <property type="entry name" value="FAD-DEPENDENT MONOOXYGENASE ASQG-RELATED"/>
    <property type="match status" value="1"/>
</dbReference>
<dbReference type="SUPFAM" id="SSF53474">
    <property type="entry name" value="alpha/beta-Hydrolases"/>
    <property type="match status" value="1"/>
</dbReference>
<dbReference type="Pfam" id="PF01494">
    <property type="entry name" value="FAD_binding_3"/>
    <property type="match status" value="1"/>
</dbReference>
<dbReference type="EMBL" id="JAAFOW010000961">
    <property type="protein sequence ID" value="KAF5263153.1"/>
    <property type="molecule type" value="Genomic_DNA"/>
</dbReference>
<dbReference type="GO" id="GO:0016020">
    <property type="term" value="C:membrane"/>
    <property type="evidence" value="ECO:0007669"/>
    <property type="project" value="UniProtKB-SubCell"/>
</dbReference>
<evidence type="ECO:0000256" key="5">
    <source>
        <dbReference type="ARBA" id="ARBA00022692"/>
    </source>
</evidence>
<evidence type="ECO:0000313" key="13">
    <source>
        <dbReference type="EMBL" id="KAF5263153.1"/>
    </source>
</evidence>
<accession>A0A8H5ADJ1</accession>
<evidence type="ECO:0000256" key="9">
    <source>
        <dbReference type="ARBA" id="ARBA00023033"/>
    </source>
</evidence>
<name>A0A8H5ADJ1_FUSOX</name>
<keyword evidence="9" id="KW-0503">Monooxygenase</keyword>
<evidence type="ECO:0000256" key="1">
    <source>
        <dbReference type="ARBA" id="ARBA00001974"/>
    </source>
</evidence>
<dbReference type="GO" id="GO:0071949">
    <property type="term" value="F:FAD binding"/>
    <property type="evidence" value="ECO:0007669"/>
    <property type="project" value="InterPro"/>
</dbReference>
<dbReference type="Proteomes" id="UP000558688">
    <property type="component" value="Unassembled WGS sequence"/>
</dbReference>
<reference evidence="13" key="1">
    <citation type="submission" date="2020-02" db="EMBL/GenBank/DDBJ databases">
        <title>Identification and distribution of gene clusters putatively required for synthesis of sphingolipid metabolism inhibitors in phylogenetically diverse species of the filamentous fungus Fusarium.</title>
        <authorList>
            <person name="Kim H.-S."/>
            <person name="Busman M."/>
            <person name="Brown D.W."/>
            <person name="Divon H."/>
            <person name="Uhlig S."/>
            <person name="Proctor R.H."/>
        </authorList>
    </citation>
    <scope>NUCLEOTIDE SEQUENCE [LARGE SCALE GENOMIC DNA]</scope>
    <source>
        <strain evidence="13">NRRL 39464</strain>
    </source>
</reference>
<comment type="similarity">
    <text evidence="3">Belongs to the paxM FAD-dependent monooxygenase family.</text>
</comment>
<dbReference type="InterPro" id="IPR050562">
    <property type="entry name" value="FAD_mOase_fung"/>
</dbReference>
<dbReference type="SUPFAM" id="SSF51905">
    <property type="entry name" value="FAD/NAD(P)-binding domain"/>
    <property type="match status" value="1"/>
</dbReference>
<keyword evidence="7 11" id="KW-1133">Transmembrane helix</keyword>
<feature type="transmembrane region" description="Helical" evidence="11">
    <location>
        <begin position="534"/>
        <end position="557"/>
    </location>
</feature>
<feature type="transmembrane region" description="Helical" evidence="11">
    <location>
        <begin position="569"/>
        <end position="590"/>
    </location>
</feature>
<evidence type="ECO:0000313" key="14">
    <source>
        <dbReference type="Proteomes" id="UP000558688"/>
    </source>
</evidence>
<dbReference type="GO" id="GO:0004497">
    <property type="term" value="F:monooxygenase activity"/>
    <property type="evidence" value="ECO:0007669"/>
    <property type="project" value="UniProtKB-KW"/>
</dbReference>
<evidence type="ECO:0000256" key="6">
    <source>
        <dbReference type="ARBA" id="ARBA00022827"/>
    </source>
</evidence>
<dbReference type="InterPro" id="IPR036188">
    <property type="entry name" value="FAD/NAD-bd_sf"/>
</dbReference>
<organism evidence="13 14">
    <name type="scientific">Fusarium oxysporum</name>
    <name type="common">Fusarium vascular wilt</name>
    <dbReference type="NCBI Taxonomy" id="5507"/>
    <lineage>
        <taxon>Eukaryota</taxon>
        <taxon>Fungi</taxon>
        <taxon>Dikarya</taxon>
        <taxon>Ascomycota</taxon>
        <taxon>Pezizomycotina</taxon>
        <taxon>Sordariomycetes</taxon>
        <taxon>Hypocreomycetidae</taxon>
        <taxon>Hypocreales</taxon>
        <taxon>Nectriaceae</taxon>
        <taxon>Fusarium</taxon>
        <taxon>Fusarium oxysporum species complex</taxon>
    </lineage>
</organism>